<accession>A0A1H0QPG8</accession>
<feature type="region of interest" description="Disordered" evidence="1">
    <location>
        <begin position="69"/>
        <end position="108"/>
    </location>
</feature>
<dbReference type="Proteomes" id="UP000199651">
    <property type="component" value="Unassembled WGS sequence"/>
</dbReference>
<feature type="compositionally biased region" description="Polar residues" evidence="1">
    <location>
        <begin position="93"/>
        <end position="107"/>
    </location>
</feature>
<proteinExistence type="predicted"/>
<name>A0A1H0QPG8_9PSEU</name>
<evidence type="ECO:0000313" key="3">
    <source>
        <dbReference type="Proteomes" id="UP000199651"/>
    </source>
</evidence>
<gene>
    <name evidence="2" type="ORF">SAMN05192558_10784</name>
</gene>
<reference evidence="3" key="1">
    <citation type="submission" date="2016-10" db="EMBL/GenBank/DDBJ databases">
        <authorList>
            <person name="Varghese N."/>
            <person name="Submissions S."/>
        </authorList>
    </citation>
    <scope>NUCLEOTIDE SEQUENCE [LARGE SCALE GENOMIC DNA]</scope>
    <source>
        <strain evidence="3">IBRC-M 10655</strain>
    </source>
</reference>
<evidence type="ECO:0000313" key="2">
    <source>
        <dbReference type="EMBL" id="SDP19152.1"/>
    </source>
</evidence>
<dbReference type="EMBL" id="FNJB01000007">
    <property type="protein sequence ID" value="SDP19152.1"/>
    <property type="molecule type" value="Genomic_DNA"/>
</dbReference>
<dbReference type="STRING" id="504798.SAMN05421871_10483"/>
<keyword evidence="3" id="KW-1185">Reference proteome</keyword>
<dbReference type="AlphaFoldDB" id="A0A1H0QPG8"/>
<sequence>MKTLFSLMTTVVLAIACYVGYLSLTAEPPPQRKPAERSTSAPPAAQYAISTDASCSYGTGKPRTCKVTLTSESSSTGDFDWTVRGEPDVASADPQSGSLAPDSSSVLTVRMPCTPHGGDPRVRRHHALLLPPAHDRPGTQVLIAAGCAETPDLLHATDLLRPYEHHAKGSP</sequence>
<protein>
    <submittedName>
        <fullName evidence="2">Uncharacterized protein</fullName>
    </submittedName>
</protein>
<dbReference type="PROSITE" id="PS51257">
    <property type="entry name" value="PROKAR_LIPOPROTEIN"/>
    <property type="match status" value="1"/>
</dbReference>
<evidence type="ECO:0000256" key="1">
    <source>
        <dbReference type="SAM" id="MobiDB-lite"/>
    </source>
</evidence>
<organism evidence="2 3">
    <name type="scientific">Actinokineospora alba</name>
    <dbReference type="NCBI Taxonomy" id="504798"/>
    <lineage>
        <taxon>Bacteria</taxon>
        <taxon>Bacillati</taxon>
        <taxon>Actinomycetota</taxon>
        <taxon>Actinomycetes</taxon>
        <taxon>Pseudonocardiales</taxon>
        <taxon>Pseudonocardiaceae</taxon>
        <taxon>Actinokineospora</taxon>
    </lineage>
</organism>